<reference evidence="1" key="1">
    <citation type="submission" date="2017-05" db="UniProtKB">
        <authorList>
            <consortium name="EnsemblMetazoa"/>
        </authorList>
    </citation>
    <scope>IDENTIFICATION</scope>
</reference>
<dbReference type="InParanoid" id="A0A1X7U192"/>
<name>A0A1X7U192_AMPQE</name>
<dbReference type="EnsemblMetazoa" id="Aqu2.1.21600_001">
    <property type="protein sequence ID" value="Aqu2.1.21600_001"/>
    <property type="gene ID" value="Aqu2.1.21600"/>
</dbReference>
<proteinExistence type="predicted"/>
<accession>A0A1X7U192</accession>
<protein>
    <submittedName>
        <fullName evidence="1">Uncharacterized protein</fullName>
    </submittedName>
</protein>
<evidence type="ECO:0000313" key="1">
    <source>
        <dbReference type="EnsemblMetazoa" id="Aqu2.1.21600_001"/>
    </source>
</evidence>
<dbReference type="AlphaFoldDB" id="A0A1X7U192"/>
<organism evidence="1">
    <name type="scientific">Amphimedon queenslandica</name>
    <name type="common">Sponge</name>
    <dbReference type="NCBI Taxonomy" id="400682"/>
    <lineage>
        <taxon>Eukaryota</taxon>
        <taxon>Metazoa</taxon>
        <taxon>Porifera</taxon>
        <taxon>Demospongiae</taxon>
        <taxon>Heteroscleromorpha</taxon>
        <taxon>Haplosclerida</taxon>
        <taxon>Niphatidae</taxon>
        <taxon>Amphimedon</taxon>
    </lineage>
</organism>
<sequence length="47" mass="5535">MHCLEVIDHLTLNIKRNSCITFYTLYAIFDLVSFLDTSVYHKTGRKN</sequence>